<dbReference type="AlphaFoldDB" id="A0A239LVG0"/>
<reference evidence="1 2" key="1">
    <citation type="submission" date="2017-06" db="EMBL/GenBank/DDBJ databases">
        <authorList>
            <person name="Kim H.J."/>
            <person name="Triplett B.A."/>
        </authorList>
    </citation>
    <scope>NUCLEOTIDE SEQUENCE [LARGE SCALE GENOMIC DNA]</scope>
    <source>
        <strain evidence="1 2">U15</strain>
    </source>
</reference>
<dbReference type="RefSeq" id="WP_089401636.1">
    <property type="nucleotide sequence ID" value="NZ_FZOT01000026.1"/>
</dbReference>
<protein>
    <submittedName>
        <fullName evidence="1">Uncharacterized protein</fullName>
    </submittedName>
</protein>
<accession>A0A239LVG0</accession>
<proteinExistence type="predicted"/>
<sequence length="555" mass="57230">MAIARIQMPDGRITRFEVPDGTTPEQAQSMIQSHISAPDTPAAKPADNSQLADAVGGVIKGASRIGTTLLTPVDYLARKAGFQNEWIGRTDRDQAIDQVMKDRVNPDSFAYKAGDIGTQIAGTAGAGGMLAKGLAKAAPALAESPFGAKLLESIASSGFRTGAAPAASVAGKATDIGIRAAGGAITGGASAGLVNPEDAKFGAMVGGALPLAAQAAGKAFQVAGQKLRGSEVSPEVNALAKRASELGIDVPADRLVNSKPLNAIASALNYVPFSGRAGTEAAMQSQLNRALSRTVGQDSENVTAALRKATGDLGAKFDQTLSSNTVRIDNQLLGELANHEQTAFNELSDESARIIKKQIDEILAKGATGEIDGQAAYNIKKTLDRIGSRNSNEAYYARELKKSLMGALNRSLSSEDAAAFAKVRQQYGNMLELENLAQNGVEGNISIARIANMKHIRNPELQELADISAQFLKPREGQHGAMQRAVAGMAAGGMGGIPGLAGIAATGRGTNMLLNSATVKNALLGEANPALGTSVRNALAAGYRIAPVISAQGSP</sequence>
<dbReference type="Proteomes" id="UP000198284">
    <property type="component" value="Unassembled WGS sequence"/>
</dbReference>
<dbReference type="OrthoDB" id="87547at75682"/>
<evidence type="ECO:0000313" key="1">
    <source>
        <dbReference type="EMBL" id="SNT33783.1"/>
    </source>
</evidence>
<gene>
    <name evidence="1" type="ORF">SAMN06265795_12649</name>
</gene>
<name>A0A239LVG0_9BURK</name>
<keyword evidence="2" id="KW-1185">Reference proteome</keyword>
<dbReference type="EMBL" id="FZOT01000026">
    <property type="protein sequence ID" value="SNT33783.1"/>
    <property type="molecule type" value="Genomic_DNA"/>
</dbReference>
<evidence type="ECO:0000313" key="2">
    <source>
        <dbReference type="Proteomes" id="UP000198284"/>
    </source>
</evidence>
<organism evidence="1 2">
    <name type="scientific">Noviherbaspirillum humi</name>
    <dbReference type="NCBI Taxonomy" id="1688639"/>
    <lineage>
        <taxon>Bacteria</taxon>
        <taxon>Pseudomonadati</taxon>
        <taxon>Pseudomonadota</taxon>
        <taxon>Betaproteobacteria</taxon>
        <taxon>Burkholderiales</taxon>
        <taxon>Oxalobacteraceae</taxon>
        <taxon>Noviherbaspirillum</taxon>
    </lineage>
</organism>